<feature type="compositionally biased region" description="Basic and acidic residues" evidence="1">
    <location>
        <begin position="50"/>
        <end position="84"/>
    </location>
</feature>
<evidence type="ECO:0000256" key="1">
    <source>
        <dbReference type="SAM" id="MobiDB-lite"/>
    </source>
</evidence>
<dbReference type="EMBL" id="JANPWB010000005">
    <property type="protein sequence ID" value="KAJ1188182.1"/>
    <property type="molecule type" value="Genomic_DNA"/>
</dbReference>
<gene>
    <name evidence="2" type="ORF">NDU88_004946</name>
</gene>
<evidence type="ECO:0000313" key="2">
    <source>
        <dbReference type="EMBL" id="KAJ1188182.1"/>
    </source>
</evidence>
<sequence>MVDAGGEGCRSNHNIRLGTSQHKDLVCGSDDFWVKWAVATNNWDIIPDECRDREGEEETRSNVERQSSNEEEGRRPEKHEEDRSGPSVGGKDTKEPVPGSRDNAVKEEDGGDRDRGEQEGTEDWRGELNTRQRSHVPGGAWLYKPNPHGGNREEKGIYLDYAVGCCGSRSKHIL</sequence>
<name>A0AAV7UGL7_PLEWA</name>
<feature type="region of interest" description="Disordered" evidence="1">
    <location>
        <begin position="50"/>
        <end position="147"/>
    </location>
</feature>
<feature type="compositionally biased region" description="Basic and acidic residues" evidence="1">
    <location>
        <begin position="103"/>
        <end position="130"/>
    </location>
</feature>
<reference evidence="2" key="1">
    <citation type="journal article" date="2022" name="bioRxiv">
        <title>Sequencing and chromosome-scale assembly of the giantPleurodeles waltlgenome.</title>
        <authorList>
            <person name="Brown T."/>
            <person name="Elewa A."/>
            <person name="Iarovenko S."/>
            <person name="Subramanian E."/>
            <person name="Araus A.J."/>
            <person name="Petzold A."/>
            <person name="Susuki M."/>
            <person name="Suzuki K.-i.T."/>
            <person name="Hayashi T."/>
            <person name="Toyoda A."/>
            <person name="Oliveira C."/>
            <person name="Osipova E."/>
            <person name="Leigh N.D."/>
            <person name="Simon A."/>
            <person name="Yun M.H."/>
        </authorList>
    </citation>
    <scope>NUCLEOTIDE SEQUENCE</scope>
    <source>
        <strain evidence="2">20211129_DDA</strain>
        <tissue evidence="2">Liver</tissue>
    </source>
</reference>
<proteinExistence type="predicted"/>
<organism evidence="2 3">
    <name type="scientific">Pleurodeles waltl</name>
    <name type="common">Iberian ribbed newt</name>
    <dbReference type="NCBI Taxonomy" id="8319"/>
    <lineage>
        <taxon>Eukaryota</taxon>
        <taxon>Metazoa</taxon>
        <taxon>Chordata</taxon>
        <taxon>Craniata</taxon>
        <taxon>Vertebrata</taxon>
        <taxon>Euteleostomi</taxon>
        <taxon>Amphibia</taxon>
        <taxon>Batrachia</taxon>
        <taxon>Caudata</taxon>
        <taxon>Salamandroidea</taxon>
        <taxon>Salamandridae</taxon>
        <taxon>Pleurodelinae</taxon>
        <taxon>Pleurodeles</taxon>
    </lineage>
</organism>
<accession>A0AAV7UGL7</accession>
<dbReference type="Proteomes" id="UP001066276">
    <property type="component" value="Chromosome 3_1"/>
</dbReference>
<evidence type="ECO:0000313" key="3">
    <source>
        <dbReference type="Proteomes" id="UP001066276"/>
    </source>
</evidence>
<dbReference type="AlphaFoldDB" id="A0AAV7UGL7"/>
<protein>
    <submittedName>
        <fullName evidence="2">Uncharacterized protein</fullName>
    </submittedName>
</protein>
<comment type="caution">
    <text evidence="2">The sequence shown here is derived from an EMBL/GenBank/DDBJ whole genome shotgun (WGS) entry which is preliminary data.</text>
</comment>
<keyword evidence="3" id="KW-1185">Reference proteome</keyword>